<evidence type="ECO:0000313" key="1">
    <source>
        <dbReference type="EMBL" id="EKC44652.1"/>
    </source>
</evidence>
<keyword evidence="1" id="KW-0378">Hydrolase</keyword>
<dbReference type="EMBL" id="AJWY01014123">
    <property type="protein sequence ID" value="EKC44652.1"/>
    <property type="molecule type" value="Genomic_DNA"/>
</dbReference>
<reference evidence="1" key="1">
    <citation type="journal article" date="2013" name="Environ. Microbiol.">
        <title>Microbiota from the distal guts of lean and obese adolescents exhibit partial functional redundancy besides clear differences in community structure.</title>
        <authorList>
            <person name="Ferrer M."/>
            <person name="Ruiz A."/>
            <person name="Lanza F."/>
            <person name="Haange S.B."/>
            <person name="Oberbach A."/>
            <person name="Till H."/>
            <person name="Bargiela R."/>
            <person name="Campoy C."/>
            <person name="Segura M.T."/>
            <person name="Richter M."/>
            <person name="von Bergen M."/>
            <person name="Seifert J."/>
            <person name="Suarez A."/>
        </authorList>
    </citation>
    <scope>NUCLEOTIDE SEQUENCE</scope>
</reference>
<name>K1R6Q0_9ZZZZ</name>
<dbReference type="AlphaFoldDB" id="K1R6Q0"/>
<comment type="caution">
    <text evidence="1">The sequence shown here is derived from an EMBL/GenBank/DDBJ whole genome shotgun (WGS) entry which is preliminary data.</text>
</comment>
<keyword evidence="1" id="KW-0645">Protease</keyword>
<organism evidence="1">
    <name type="scientific">human gut metagenome</name>
    <dbReference type="NCBI Taxonomy" id="408170"/>
    <lineage>
        <taxon>unclassified sequences</taxon>
        <taxon>metagenomes</taxon>
        <taxon>organismal metagenomes</taxon>
    </lineage>
</organism>
<accession>K1R6Q0</accession>
<dbReference type="GO" id="GO:0004177">
    <property type="term" value="F:aminopeptidase activity"/>
    <property type="evidence" value="ECO:0007669"/>
    <property type="project" value="UniProtKB-KW"/>
</dbReference>
<proteinExistence type="predicted"/>
<keyword evidence="1" id="KW-0031">Aminopeptidase</keyword>
<gene>
    <name evidence="1" type="ORF">LEA_20549</name>
</gene>
<protein>
    <submittedName>
        <fullName evidence="1">Aminopeptidase N</fullName>
    </submittedName>
</protein>
<sequence>MQAENRRIEPWAATTLSYLNHPTRQDYAVKYIRPALEKLTEVQRTGDIFFPRNWVGALLRNHDSEAAYKEVEAFLSVYPDYPPLLKNKILQAAYPLYRKYADKKK</sequence>